<dbReference type="Pfam" id="PF00440">
    <property type="entry name" value="TetR_N"/>
    <property type="match status" value="1"/>
</dbReference>
<dbReference type="InterPro" id="IPR039532">
    <property type="entry name" value="TetR_C_Firmicutes"/>
</dbReference>
<evidence type="ECO:0000259" key="4">
    <source>
        <dbReference type="PROSITE" id="PS50977"/>
    </source>
</evidence>
<dbReference type="InterPro" id="IPR009057">
    <property type="entry name" value="Homeodomain-like_sf"/>
</dbReference>
<evidence type="ECO:0000256" key="3">
    <source>
        <dbReference type="PROSITE-ProRule" id="PRU00335"/>
    </source>
</evidence>
<sequence length="186" mass="22448">MTNSIITKKVIAKAFKDLMEVQPFSKISVSDIMSRANMRRQTFYYHFQDKFELLHWIYKQETKEHSIDFLAYDDIQTIFRHLLHYFYENQTFYQRAMDVNGQNGFSDYLYEHIQTLYLNEIDRLSQKDREFISSFYSYGVVGIIHQWLQAHCPQEPDVIADHLYHLIHKPWQWSIQQESESSGEES</sequence>
<accession>A0A0M0KHJ5</accession>
<dbReference type="InterPro" id="IPR050624">
    <property type="entry name" value="HTH-type_Tx_Regulator"/>
</dbReference>
<dbReference type="InterPro" id="IPR012738">
    <property type="entry name" value="Tscrpt_reg_DhaS"/>
</dbReference>
<dbReference type="EMBL" id="LILD01000001">
    <property type="protein sequence ID" value="KOO37888.1"/>
    <property type="molecule type" value="Genomic_DNA"/>
</dbReference>
<gene>
    <name evidence="5" type="ORF">AMD02_02750</name>
</gene>
<dbReference type="GeneID" id="87598934"/>
<evidence type="ECO:0000256" key="2">
    <source>
        <dbReference type="ARBA" id="ARBA00023125"/>
    </source>
</evidence>
<dbReference type="InterPro" id="IPR001647">
    <property type="entry name" value="HTH_TetR"/>
</dbReference>
<organism evidence="5">
    <name type="scientific">Halalkalibacterium halodurans</name>
    <name type="common">Bacillus halodurans</name>
    <dbReference type="NCBI Taxonomy" id="86665"/>
    <lineage>
        <taxon>Bacteria</taxon>
        <taxon>Bacillati</taxon>
        <taxon>Bacillota</taxon>
        <taxon>Bacilli</taxon>
        <taxon>Bacillales</taxon>
        <taxon>Bacillaceae</taxon>
        <taxon>Halalkalibacterium (ex Joshi et al. 2022)</taxon>
    </lineage>
</organism>
<dbReference type="Gene3D" id="1.10.357.10">
    <property type="entry name" value="Tetracycline Repressor, domain 2"/>
    <property type="match status" value="1"/>
</dbReference>
<feature type="DNA-binding region" description="H-T-H motif" evidence="3">
    <location>
        <begin position="28"/>
        <end position="47"/>
    </location>
</feature>
<proteinExistence type="predicted"/>
<dbReference type="NCBIfam" id="TIGR02366">
    <property type="entry name" value="DHAK_reg"/>
    <property type="match status" value="1"/>
</dbReference>
<accession>A0A4Y7WT58</accession>
<dbReference type="SUPFAM" id="SSF46689">
    <property type="entry name" value="Homeodomain-like"/>
    <property type="match status" value="1"/>
</dbReference>
<dbReference type="AlphaFoldDB" id="A0A0M0KHJ5"/>
<name>A0A0M0KHJ5_ALKHA</name>
<protein>
    <submittedName>
        <fullName evidence="5">TetR family transcriptional regulator</fullName>
    </submittedName>
</protein>
<dbReference type="RefSeq" id="WP_053430377.1">
    <property type="nucleotide sequence ID" value="NZ_CP040441.1"/>
</dbReference>
<dbReference type="PANTHER" id="PTHR43479:SF7">
    <property type="entry name" value="TETR-FAMILY TRANSCRIPTIONAL REGULATOR"/>
    <property type="match status" value="1"/>
</dbReference>
<keyword evidence="1" id="KW-0678">Repressor</keyword>
<dbReference type="PANTHER" id="PTHR43479">
    <property type="entry name" value="ACREF/ENVCD OPERON REPRESSOR-RELATED"/>
    <property type="match status" value="1"/>
</dbReference>
<feature type="domain" description="HTH tetR-type" evidence="4">
    <location>
        <begin position="5"/>
        <end position="65"/>
    </location>
</feature>
<comment type="caution">
    <text evidence="5">The sequence shown here is derived from an EMBL/GenBank/DDBJ whole genome shotgun (WGS) entry which is preliminary data.</text>
</comment>
<evidence type="ECO:0000313" key="5">
    <source>
        <dbReference type="EMBL" id="KOO37888.1"/>
    </source>
</evidence>
<dbReference type="Pfam" id="PF14278">
    <property type="entry name" value="TetR_C_8"/>
    <property type="match status" value="1"/>
</dbReference>
<evidence type="ECO:0000256" key="1">
    <source>
        <dbReference type="ARBA" id="ARBA00022491"/>
    </source>
</evidence>
<dbReference type="GO" id="GO:0003677">
    <property type="term" value="F:DNA binding"/>
    <property type="evidence" value="ECO:0007669"/>
    <property type="project" value="UniProtKB-UniRule"/>
</dbReference>
<reference evidence="5" key="1">
    <citation type="submission" date="2015-08" db="EMBL/GenBank/DDBJ databases">
        <title>Complete DNA Sequence of Pseudomonas syringae pv. actinidiae, the Causal Agent of Kiwifruit Canker Disease.</title>
        <authorList>
            <person name="Rikkerink E.H.A."/>
            <person name="Fineran P.C."/>
        </authorList>
    </citation>
    <scope>NUCLEOTIDE SEQUENCE</scope>
    <source>
        <strain evidence="5">DSM 13666</strain>
    </source>
</reference>
<dbReference type="PATRIC" id="fig|136160.3.peg.777"/>
<keyword evidence="2 3" id="KW-0238">DNA-binding</keyword>
<dbReference type="PROSITE" id="PS50977">
    <property type="entry name" value="HTH_TETR_2"/>
    <property type="match status" value="1"/>
</dbReference>